<dbReference type="eggNOG" id="COG1208">
    <property type="taxonomic scope" value="Bacteria"/>
</dbReference>
<reference evidence="4" key="1">
    <citation type="journal article" date="2015" name="PeerJ">
        <title>First genomic representation of candidate bacterial phylum KSB3 points to enhanced environmental sensing as a trigger of wastewater bulking.</title>
        <authorList>
            <person name="Sekiguchi Y."/>
            <person name="Ohashi A."/>
            <person name="Parks D.H."/>
            <person name="Yamauchi T."/>
            <person name="Tyson G.W."/>
            <person name="Hugenholtz P."/>
        </authorList>
    </citation>
    <scope>NUCLEOTIDE SEQUENCE [LARGE SCALE GENOMIC DNA]</scope>
</reference>
<dbReference type="InterPro" id="IPR029044">
    <property type="entry name" value="Nucleotide-diphossugar_trans"/>
</dbReference>
<protein>
    <submittedName>
        <fullName evidence="4">Nucleotidyl transferase</fullName>
    </submittedName>
</protein>
<keyword evidence="1 4" id="KW-0808">Transferase</keyword>
<organism evidence="4">
    <name type="scientific">Vecturithrix granuli</name>
    <dbReference type="NCBI Taxonomy" id="1499967"/>
    <lineage>
        <taxon>Bacteria</taxon>
        <taxon>Candidatus Moduliflexota</taxon>
        <taxon>Candidatus Vecturitrichia</taxon>
        <taxon>Candidatus Vecturitrichales</taxon>
        <taxon>Candidatus Vecturitrichaceae</taxon>
        <taxon>Candidatus Vecturithrix</taxon>
    </lineage>
</organism>
<dbReference type="Gene3D" id="3.90.550.10">
    <property type="entry name" value="Spore Coat Polysaccharide Biosynthesis Protein SpsA, Chain A"/>
    <property type="match status" value="1"/>
</dbReference>
<dbReference type="CDD" id="cd06422">
    <property type="entry name" value="NTP_transferase_like_1"/>
    <property type="match status" value="1"/>
</dbReference>
<name>A0A081BYS5_VECG1</name>
<dbReference type="Pfam" id="PF00483">
    <property type="entry name" value="NTP_transferase"/>
    <property type="match status" value="1"/>
</dbReference>
<evidence type="ECO:0000313" key="4">
    <source>
        <dbReference type="EMBL" id="GAK57480.1"/>
    </source>
</evidence>
<dbReference type="STRING" id="1499967.U27_04447"/>
<dbReference type="Proteomes" id="UP000030661">
    <property type="component" value="Unassembled WGS sequence"/>
</dbReference>
<evidence type="ECO:0000256" key="2">
    <source>
        <dbReference type="ARBA" id="ARBA00022695"/>
    </source>
</evidence>
<proteinExistence type="predicted"/>
<evidence type="ECO:0000259" key="3">
    <source>
        <dbReference type="Pfam" id="PF00483"/>
    </source>
</evidence>
<keyword evidence="5" id="KW-1185">Reference proteome</keyword>
<dbReference type="HOGENOM" id="CLU_029499_2_1_0"/>
<dbReference type="SUPFAM" id="SSF53448">
    <property type="entry name" value="Nucleotide-diphospho-sugar transferases"/>
    <property type="match status" value="1"/>
</dbReference>
<dbReference type="PANTHER" id="PTHR43584:SF8">
    <property type="entry name" value="N-ACETYLMURAMATE ALPHA-1-PHOSPHATE URIDYLYLTRANSFERASE"/>
    <property type="match status" value="1"/>
</dbReference>
<gene>
    <name evidence="4" type="ORF">U27_04447</name>
</gene>
<dbReference type="EMBL" id="DF820466">
    <property type="protein sequence ID" value="GAK57480.1"/>
    <property type="molecule type" value="Genomic_DNA"/>
</dbReference>
<dbReference type="PANTHER" id="PTHR43584">
    <property type="entry name" value="NUCLEOTIDYL TRANSFERASE"/>
    <property type="match status" value="1"/>
</dbReference>
<evidence type="ECO:0000256" key="1">
    <source>
        <dbReference type="ARBA" id="ARBA00022679"/>
    </source>
</evidence>
<evidence type="ECO:0000313" key="5">
    <source>
        <dbReference type="Proteomes" id="UP000030661"/>
    </source>
</evidence>
<dbReference type="GO" id="GO:0016779">
    <property type="term" value="F:nucleotidyltransferase activity"/>
    <property type="evidence" value="ECO:0007669"/>
    <property type="project" value="UniProtKB-KW"/>
</dbReference>
<feature type="domain" description="Nucleotidyl transferase" evidence="3">
    <location>
        <begin position="4"/>
        <end position="136"/>
    </location>
</feature>
<dbReference type="AlphaFoldDB" id="A0A081BYS5"/>
<dbReference type="InterPro" id="IPR005835">
    <property type="entry name" value="NTP_transferase_dom"/>
</dbReference>
<keyword evidence="2" id="KW-0548">Nucleotidyltransferase</keyword>
<accession>A0A081BYS5</accession>
<dbReference type="InterPro" id="IPR050065">
    <property type="entry name" value="GlmU-like"/>
</dbReference>
<sequence>MTMKAMIFAAGFGTRLYPLTATRPKALLEVHGTPLLELIITRLRWYGFRELIINVHHFADQIIQFLEARQYFGLEIQISRENDHLLDTGGGLKCAAWFFADGAPFLVHNVDILSDLDLRALYASHLHTKALATLAVSTRPSTRCLLFNQDSVLCGWQNRQTQEQKIVRLADAELLPLAFSGVHVIDPALFAFMPKQEVFSIIDVYLQAAATHRIIAFPHDHTRWIDVGKKENLARASEIVQALRQKEGW</sequence>